<evidence type="ECO:0000256" key="1">
    <source>
        <dbReference type="ARBA" id="ARBA00022714"/>
    </source>
</evidence>
<keyword evidence="2" id="KW-0479">Metal-binding</keyword>
<protein>
    <submittedName>
        <fullName evidence="6">Iron-binding protein</fullName>
    </submittedName>
</protein>
<dbReference type="PANTHER" id="PTHR46491:SF3">
    <property type="entry name" value="CDGSH IRON-SULFUR DOMAIN-CONTAINING PROTEIN 3, MITOCHONDRIAL"/>
    <property type="match status" value="1"/>
</dbReference>
<keyword evidence="3" id="KW-0408">Iron</keyword>
<keyword evidence="1" id="KW-0001">2Fe-2S</keyword>
<reference evidence="6 7" key="1">
    <citation type="journal article" date="2017" name="Front. Microbiol.">
        <title>Comparative Genomic Analysis of the Class Epsilonproteobacteria and Proposed Reclassification to Epsilonbacteraeota (phyl. nov.).</title>
        <authorList>
            <person name="Waite D.W."/>
            <person name="Vanwonterghem I."/>
            <person name="Rinke C."/>
            <person name="Parks D.H."/>
            <person name="Zhang Y."/>
            <person name="Takai K."/>
            <person name="Sievert S.M."/>
            <person name="Simon J."/>
            <person name="Campbell B.J."/>
            <person name="Hanson T.E."/>
            <person name="Woyke T."/>
            <person name="Klotz M.G."/>
            <person name="Hugenholtz P."/>
        </authorList>
    </citation>
    <scope>NUCLEOTIDE SEQUENCE [LARGE SCALE GENOMIC DNA]</scope>
    <source>
        <strain evidence="6">UBA12443</strain>
    </source>
</reference>
<gene>
    <name evidence="6" type="ORF">CFH83_08270</name>
</gene>
<evidence type="ECO:0000313" key="6">
    <source>
        <dbReference type="EMBL" id="DAB38012.1"/>
    </source>
</evidence>
<evidence type="ECO:0000256" key="2">
    <source>
        <dbReference type="ARBA" id="ARBA00022723"/>
    </source>
</evidence>
<name>A0A2D3W9L0_9BACT</name>
<dbReference type="InterPro" id="IPR018967">
    <property type="entry name" value="FeS-contain_CDGSH-typ"/>
</dbReference>
<feature type="domain" description="Iron-binding zinc finger CDGSH type" evidence="5">
    <location>
        <begin position="7"/>
        <end position="44"/>
    </location>
</feature>
<dbReference type="InterPro" id="IPR052950">
    <property type="entry name" value="CISD"/>
</dbReference>
<dbReference type="GO" id="GO:0005737">
    <property type="term" value="C:cytoplasm"/>
    <property type="evidence" value="ECO:0007669"/>
    <property type="project" value="UniProtKB-ARBA"/>
</dbReference>
<dbReference type="AlphaFoldDB" id="A0A2D3W9L0"/>
<dbReference type="Gene3D" id="3.40.5.90">
    <property type="entry name" value="CDGSH iron-sulfur domain, mitoNEET-type"/>
    <property type="match status" value="2"/>
</dbReference>
<dbReference type="EMBL" id="DLUI01000118">
    <property type="protein sequence ID" value="DAB38012.1"/>
    <property type="molecule type" value="Genomic_DNA"/>
</dbReference>
<dbReference type="GO" id="GO:0046872">
    <property type="term" value="F:metal ion binding"/>
    <property type="evidence" value="ECO:0007669"/>
    <property type="project" value="UniProtKB-KW"/>
</dbReference>
<evidence type="ECO:0000313" key="7">
    <source>
        <dbReference type="Proteomes" id="UP000228859"/>
    </source>
</evidence>
<dbReference type="Proteomes" id="UP000228859">
    <property type="component" value="Unassembled WGS sequence"/>
</dbReference>
<comment type="caution">
    <text evidence="6">The sequence shown here is derived from an EMBL/GenBank/DDBJ whole genome shotgun (WGS) entry which is preliminary data.</text>
</comment>
<dbReference type="PANTHER" id="PTHR46491">
    <property type="entry name" value="CDGSH IRON SULFUR DOMAIN PROTEIN HOMOLOG"/>
    <property type="match status" value="1"/>
</dbReference>
<keyword evidence="4" id="KW-0411">Iron-sulfur</keyword>
<dbReference type="SMART" id="SM00704">
    <property type="entry name" value="ZnF_CDGSH"/>
    <property type="match status" value="2"/>
</dbReference>
<sequence>METHFQNEPFKASLDADKEYWYCTCGQSKTFPFCDGNHEGTGKTPIKFSEEVETDRWLCRCGRSGRKPYCDGSHQQGG</sequence>
<evidence type="ECO:0000256" key="4">
    <source>
        <dbReference type="ARBA" id="ARBA00023014"/>
    </source>
</evidence>
<evidence type="ECO:0000259" key="5">
    <source>
        <dbReference type="SMART" id="SM00704"/>
    </source>
</evidence>
<dbReference type="RefSeq" id="WP_294896253.1">
    <property type="nucleotide sequence ID" value="NZ_DLUI01000118.1"/>
</dbReference>
<evidence type="ECO:0000256" key="3">
    <source>
        <dbReference type="ARBA" id="ARBA00023004"/>
    </source>
</evidence>
<organism evidence="6 7">
    <name type="scientific">Sulfuricurvum kujiense</name>
    <dbReference type="NCBI Taxonomy" id="148813"/>
    <lineage>
        <taxon>Bacteria</taxon>
        <taxon>Pseudomonadati</taxon>
        <taxon>Campylobacterota</taxon>
        <taxon>Epsilonproteobacteria</taxon>
        <taxon>Campylobacterales</taxon>
        <taxon>Sulfurimonadaceae</taxon>
        <taxon>Sulfuricurvum</taxon>
    </lineage>
</organism>
<accession>A0A2D3W9L0</accession>
<feature type="domain" description="Iron-binding zinc finger CDGSH type" evidence="5">
    <location>
        <begin position="47"/>
        <end position="78"/>
    </location>
</feature>
<proteinExistence type="predicted"/>
<dbReference type="InterPro" id="IPR042216">
    <property type="entry name" value="MitoNEET_CISD"/>
</dbReference>
<dbReference type="Pfam" id="PF09360">
    <property type="entry name" value="zf-CDGSH"/>
    <property type="match status" value="2"/>
</dbReference>
<dbReference type="GO" id="GO:0051537">
    <property type="term" value="F:2 iron, 2 sulfur cluster binding"/>
    <property type="evidence" value="ECO:0007669"/>
    <property type="project" value="UniProtKB-KW"/>
</dbReference>